<evidence type="ECO:0000313" key="1">
    <source>
        <dbReference type="EMBL" id="MBJ3764307.1"/>
    </source>
</evidence>
<reference evidence="1" key="1">
    <citation type="submission" date="2020-12" db="EMBL/GenBank/DDBJ databases">
        <title>Bacterial taxonomy.</title>
        <authorList>
            <person name="Pan X."/>
        </authorList>
    </citation>
    <scope>NUCLEOTIDE SEQUENCE</scope>
    <source>
        <strain evidence="1">KCTC 52957</strain>
    </source>
</reference>
<comment type="caution">
    <text evidence="1">The sequence shown here is derived from an EMBL/GenBank/DDBJ whole genome shotgun (WGS) entry which is preliminary data.</text>
</comment>
<name>A0A934IJU9_9RHOB</name>
<accession>A0A934IJU9</accession>
<dbReference type="AlphaFoldDB" id="A0A934IJU9"/>
<evidence type="ECO:0000313" key="2">
    <source>
        <dbReference type="Proteomes" id="UP000642488"/>
    </source>
</evidence>
<proteinExistence type="predicted"/>
<dbReference type="RefSeq" id="WP_198917483.1">
    <property type="nucleotide sequence ID" value="NZ_JAEKPD010000021.1"/>
</dbReference>
<keyword evidence="2" id="KW-1185">Reference proteome</keyword>
<dbReference type="Proteomes" id="UP000642488">
    <property type="component" value="Unassembled WGS sequence"/>
</dbReference>
<organism evidence="1 2">
    <name type="scientific">Palleronia pontilimi</name>
    <dbReference type="NCBI Taxonomy" id="1964209"/>
    <lineage>
        <taxon>Bacteria</taxon>
        <taxon>Pseudomonadati</taxon>
        <taxon>Pseudomonadota</taxon>
        <taxon>Alphaproteobacteria</taxon>
        <taxon>Rhodobacterales</taxon>
        <taxon>Roseobacteraceae</taxon>
        <taxon>Palleronia</taxon>
    </lineage>
</organism>
<gene>
    <name evidence="1" type="ORF">ILP92_16285</name>
</gene>
<protein>
    <submittedName>
        <fullName evidence="1">Uncharacterized protein</fullName>
    </submittedName>
</protein>
<dbReference type="EMBL" id="JAEKPD010000021">
    <property type="protein sequence ID" value="MBJ3764307.1"/>
    <property type="molecule type" value="Genomic_DNA"/>
</dbReference>
<sequence length="70" mass="7349">MIQDLVNDPPSVVGAANSVFFGVREQATFGVTDKLLVAATQKFGCYHVKLSKKTGATGHPGVSESDGVNR</sequence>